<keyword evidence="7" id="KW-1185">Reference proteome</keyword>
<dbReference type="InterPro" id="IPR003186">
    <property type="entry name" value="PA28_C"/>
</dbReference>
<protein>
    <recommendedName>
        <fullName evidence="8">Proteasome activator complex subunit 3</fullName>
    </recommendedName>
</protein>
<accession>A0A8J6HTH5</accession>
<gene>
    <name evidence="6" type="ORF">GEV33_002848</name>
</gene>
<dbReference type="Gene3D" id="1.20.5.120">
    <property type="entry name" value="Proteasome activator pa28, N-terminal domain"/>
    <property type="match status" value="1"/>
</dbReference>
<evidence type="ECO:0000313" key="6">
    <source>
        <dbReference type="EMBL" id="KAH0819943.1"/>
    </source>
</evidence>
<proteinExistence type="inferred from homology"/>
<dbReference type="InterPro" id="IPR009077">
    <property type="entry name" value="Proteasome_activ_PA28"/>
</dbReference>
<feature type="region of interest" description="Disordered" evidence="3">
    <location>
        <begin position="51"/>
        <end position="90"/>
    </location>
</feature>
<evidence type="ECO:0000259" key="5">
    <source>
        <dbReference type="Pfam" id="PF02252"/>
    </source>
</evidence>
<dbReference type="InterPro" id="IPR036996">
    <property type="entry name" value="PA28_N_sf"/>
</dbReference>
<dbReference type="FunFam" id="1.20.120.180:FF:000001">
    <property type="entry name" value="Proteasome activator complex subunit 3"/>
    <property type="match status" value="1"/>
</dbReference>
<dbReference type="Pfam" id="PF02252">
    <property type="entry name" value="PA28_C"/>
    <property type="match status" value="1"/>
</dbReference>
<evidence type="ECO:0000313" key="7">
    <source>
        <dbReference type="Proteomes" id="UP000719412"/>
    </source>
</evidence>
<name>A0A8J6HTH5_TENMO</name>
<dbReference type="Proteomes" id="UP000719412">
    <property type="component" value="Unassembled WGS sequence"/>
</dbReference>
<dbReference type="GO" id="GO:0061133">
    <property type="term" value="F:endopeptidase activator activity"/>
    <property type="evidence" value="ECO:0007669"/>
    <property type="project" value="TreeGrafter"/>
</dbReference>
<dbReference type="GO" id="GO:0061136">
    <property type="term" value="P:regulation of proteasomal protein catabolic process"/>
    <property type="evidence" value="ECO:0007669"/>
    <property type="project" value="TreeGrafter"/>
</dbReference>
<evidence type="ECO:0000256" key="1">
    <source>
        <dbReference type="ARBA" id="ARBA00005883"/>
    </source>
</evidence>
<evidence type="ECO:0000256" key="3">
    <source>
        <dbReference type="SAM" id="MobiDB-lite"/>
    </source>
</evidence>
<dbReference type="EMBL" id="JABDTM020013224">
    <property type="protein sequence ID" value="KAH0819943.1"/>
    <property type="molecule type" value="Genomic_DNA"/>
</dbReference>
<keyword evidence="2" id="KW-0647">Proteasome</keyword>
<dbReference type="GO" id="GO:0008537">
    <property type="term" value="C:proteasome activator complex"/>
    <property type="evidence" value="ECO:0007669"/>
    <property type="project" value="InterPro"/>
</dbReference>
<reference evidence="6" key="1">
    <citation type="journal article" date="2020" name="J Insects Food Feed">
        <title>The yellow mealworm (Tenebrio molitor) genome: a resource for the emerging insects as food and feed industry.</title>
        <authorList>
            <person name="Eriksson T."/>
            <person name="Andere A."/>
            <person name="Kelstrup H."/>
            <person name="Emery V."/>
            <person name="Picard C."/>
        </authorList>
    </citation>
    <scope>NUCLEOTIDE SEQUENCE</scope>
    <source>
        <strain evidence="6">Stoneville</strain>
        <tissue evidence="6">Whole head</tissue>
    </source>
</reference>
<dbReference type="InterPro" id="IPR036997">
    <property type="entry name" value="PA28_C_sf"/>
</dbReference>
<dbReference type="InterPro" id="IPR003185">
    <property type="entry name" value="Proteasome_activ_PA28_N"/>
</dbReference>
<dbReference type="PANTHER" id="PTHR10660">
    <property type="entry name" value="PROTEASOME REGULATOR PA28"/>
    <property type="match status" value="1"/>
</dbReference>
<dbReference type="Gene3D" id="1.20.120.180">
    <property type="entry name" value="Proteasome activator pa28, C-terminal domain"/>
    <property type="match status" value="1"/>
</dbReference>
<dbReference type="AlphaFoldDB" id="A0A8J6HTH5"/>
<evidence type="ECO:0000256" key="2">
    <source>
        <dbReference type="ARBA" id="ARBA00022942"/>
    </source>
</evidence>
<dbReference type="Pfam" id="PF02251">
    <property type="entry name" value="PA28_N"/>
    <property type="match status" value="1"/>
</dbReference>
<organism evidence="6 7">
    <name type="scientific">Tenebrio molitor</name>
    <name type="common">Yellow mealworm beetle</name>
    <dbReference type="NCBI Taxonomy" id="7067"/>
    <lineage>
        <taxon>Eukaryota</taxon>
        <taxon>Metazoa</taxon>
        <taxon>Ecdysozoa</taxon>
        <taxon>Arthropoda</taxon>
        <taxon>Hexapoda</taxon>
        <taxon>Insecta</taxon>
        <taxon>Pterygota</taxon>
        <taxon>Neoptera</taxon>
        <taxon>Endopterygota</taxon>
        <taxon>Coleoptera</taxon>
        <taxon>Polyphaga</taxon>
        <taxon>Cucujiformia</taxon>
        <taxon>Tenebrionidae</taxon>
        <taxon>Tenebrio</taxon>
    </lineage>
</organism>
<evidence type="ECO:0008006" key="8">
    <source>
        <dbReference type="Google" id="ProtNLM"/>
    </source>
</evidence>
<dbReference type="GO" id="GO:0005737">
    <property type="term" value="C:cytoplasm"/>
    <property type="evidence" value="ECO:0007669"/>
    <property type="project" value="TreeGrafter"/>
</dbReference>
<dbReference type="GO" id="GO:2000045">
    <property type="term" value="P:regulation of G1/S transition of mitotic cell cycle"/>
    <property type="evidence" value="ECO:0007669"/>
    <property type="project" value="TreeGrafter"/>
</dbReference>
<evidence type="ECO:0000259" key="4">
    <source>
        <dbReference type="Pfam" id="PF02251"/>
    </source>
</evidence>
<dbReference type="SUPFAM" id="SSF47216">
    <property type="entry name" value="Proteasome activator"/>
    <property type="match status" value="1"/>
</dbReference>
<sequence>MAHLHAKKVLQYKERFKKEAEELLLTGFPSTILKLNALIVTSKFKKRDFSDMHENFSPPPEPEPTDNGDATLPPIKKLKYDNSSSQTKTPSRLLKTNKCLIDLIETVKPHMIKLVEDAKIMKMWISYMIPKMEDGNNFGVEIQEETLALVQAVENSAALFYDRISKYFSTRAKVMKNIIKYPDVEDFLRAVKELDEKEYLSFCLVMSEIRNQYCALHDVFLKNLDKLKKPRSNQPSESLY</sequence>
<dbReference type="InterPro" id="IPR036252">
    <property type="entry name" value="Proteasome_activ_sf"/>
</dbReference>
<comment type="similarity">
    <text evidence="1">Belongs to the PA28 family.</text>
</comment>
<dbReference type="GO" id="GO:0005654">
    <property type="term" value="C:nucleoplasm"/>
    <property type="evidence" value="ECO:0007669"/>
    <property type="project" value="TreeGrafter"/>
</dbReference>
<reference evidence="6" key="2">
    <citation type="submission" date="2021-08" db="EMBL/GenBank/DDBJ databases">
        <authorList>
            <person name="Eriksson T."/>
        </authorList>
    </citation>
    <scope>NUCLEOTIDE SEQUENCE</scope>
    <source>
        <strain evidence="6">Stoneville</strain>
        <tissue evidence="6">Whole head</tissue>
    </source>
</reference>
<feature type="compositionally biased region" description="Polar residues" evidence="3">
    <location>
        <begin position="81"/>
        <end position="90"/>
    </location>
</feature>
<feature type="domain" description="Proteasome activator PA28 C-terminal" evidence="5">
    <location>
        <begin position="94"/>
        <end position="234"/>
    </location>
</feature>
<comment type="caution">
    <text evidence="6">The sequence shown here is derived from an EMBL/GenBank/DDBJ whole genome shotgun (WGS) entry which is preliminary data.</text>
</comment>
<dbReference type="PANTHER" id="PTHR10660:SF2">
    <property type="entry name" value="LD45860P"/>
    <property type="match status" value="1"/>
</dbReference>
<feature type="domain" description="Proteasome activator PA28 N-terminal" evidence="4">
    <location>
        <begin position="6"/>
        <end position="56"/>
    </location>
</feature>